<sequence>MIKKLFFKYFELVFWIAALIALAVCDPAQPSHFTLCPFKLLGITWCPGCGIGHAIAFLFHGDIAGSFNAHWLGLPALGIICWRIITLSVNVIRPRKLAFQ</sequence>
<reference evidence="3" key="1">
    <citation type="journal article" date="2019" name="Int. J. Syst. Evol. Microbiol.">
        <title>The Global Catalogue of Microorganisms (GCM) 10K type strain sequencing project: providing services to taxonomists for standard genome sequencing and annotation.</title>
        <authorList>
            <consortium name="The Broad Institute Genomics Platform"/>
            <consortium name="The Broad Institute Genome Sequencing Center for Infectious Disease"/>
            <person name="Wu L."/>
            <person name="Ma J."/>
        </authorList>
    </citation>
    <scope>NUCLEOTIDE SEQUENCE [LARGE SCALE GENOMIC DNA]</scope>
    <source>
        <strain evidence="3">CCUG 63418</strain>
    </source>
</reference>
<keyword evidence="1" id="KW-0472">Membrane</keyword>
<dbReference type="Pfam" id="PF10825">
    <property type="entry name" value="DUF2752"/>
    <property type="match status" value="1"/>
</dbReference>
<dbReference type="RefSeq" id="WP_377102431.1">
    <property type="nucleotide sequence ID" value="NZ_JBHTHU010000022.1"/>
</dbReference>
<evidence type="ECO:0000313" key="2">
    <source>
        <dbReference type="EMBL" id="MFD0752091.1"/>
    </source>
</evidence>
<gene>
    <name evidence="2" type="ORF">ACFQZS_18190</name>
</gene>
<evidence type="ECO:0000313" key="3">
    <source>
        <dbReference type="Proteomes" id="UP001596958"/>
    </source>
</evidence>
<organism evidence="2 3">
    <name type="scientific">Mucilaginibacter calamicampi</name>
    <dbReference type="NCBI Taxonomy" id="1302352"/>
    <lineage>
        <taxon>Bacteria</taxon>
        <taxon>Pseudomonadati</taxon>
        <taxon>Bacteroidota</taxon>
        <taxon>Sphingobacteriia</taxon>
        <taxon>Sphingobacteriales</taxon>
        <taxon>Sphingobacteriaceae</taxon>
        <taxon>Mucilaginibacter</taxon>
    </lineage>
</organism>
<dbReference type="Proteomes" id="UP001596958">
    <property type="component" value="Unassembled WGS sequence"/>
</dbReference>
<keyword evidence="1" id="KW-1133">Transmembrane helix</keyword>
<name>A0ABW2Z1B8_9SPHI</name>
<keyword evidence="3" id="KW-1185">Reference proteome</keyword>
<comment type="caution">
    <text evidence="2">The sequence shown here is derived from an EMBL/GenBank/DDBJ whole genome shotgun (WGS) entry which is preliminary data.</text>
</comment>
<dbReference type="InterPro" id="IPR021215">
    <property type="entry name" value="DUF2752"/>
</dbReference>
<feature type="transmembrane region" description="Helical" evidence="1">
    <location>
        <begin position="71"/>
        <end position="92"/>
    </location>
</feature>
<keyword evidence="1" id="KW-0812">Transmembrane</keyword>
<dbReference type="EMBL" id="JBHTHU010000022">
    <property type="protein sequence ID" value="MFD0752091.1"/>
    <property type="molecule type" value="Genomic_DNA"/>
</dbReference>
<accession>A0ABW2Z1B8</accession>
<evidence type="ECO:0000256" key="1">
    <source>
        <dbReference type="SAM" id="Phobius"/>
    </source>
</evidence>
<proteinExistence type="predicted"/>
<protein>
    <submittedName>
        <fullName evidence="2">DUF2752 domain-containing protein</fullName>
    </submittedName>
</protein>